<dbReference type="NCBIfam" id="TIGR00628">
    <property type="entry name" value="ung"/>
    <property type="match status" value="1"/>
</dbReference>
<dbReference type="Gene3D" id="3.40.470.10">
    <property type="entry name" value="Uracil-DNA glycosylase-like domain"/>
    <property type="match status" value="1"/>
</dbReference>
<dbReference type="NCBIfam" id="NF003592">
    <property type="entry name" value="PRK05254.1-5"/>
    <property type="match status" value="1"/>
</dbReference>
<dbReference type="InterPro" id="IPR005122">
    <property type="entry name" value="Uracil-DNA_glycosylase-like"/>
</dbReference>
<dbReference type="HAMAP" id="MF_00148">
    <property type="entry name" value="UDG"/>
    <property type="match status" value="1"/>
</dbReference>
<evidence type="ECO:0000313" key="12">
    <source>
        <dbReference type="RefSeq" id="XP_012937409.2"/>
    </source>
</evidence>
<evidence type="ECO:0000256" key="7">
    <source>
        <dbReference type="RuleBase" id="RU003780"/>
    </source>
</evidence>
<dbReference type="InterPro" id="IPR036895">
    <property type="entry name" value="Uracil-DNA_glycosylase-like_sf"/>
</dbReference>
<protein>
    <recommendedName>
        <fullName evidence="5 7">Uracil-DNA glycosylase</fullName>
        <shortName evidence="5">UDG</shortName>
        <ecNumber evidence="5 7">3.2.2.27</ecNumber>
    </recommendedName>
</protein>
<keyword evidence="4 5" id="KW-0234">DNA repair</keyword>
<reference evidence="12" key="1">
    <citation type="submission" date="2025-08" db="UniProtKB">
        <authorList>
            <consortium name="RefSeq"/>
        </authorList>
    </citation>
    <scope>IDENTIFICATION</scope>
</reference>
<evidence type="ECO:0000259" key="10">
    <source>
        <dbReference type="SMART" id="SM00986"/>
    </source>
</evidence>
<evidence type="ECO:0000256" key="4">
    <source>
        <dbReference type="ARBA" id="ARBA00023204"/>
    </source>
</evidence>
<keyword evidence="5" id="KW-0539">Nucleus</keyword>
<evidence type="ECO:0000256" key="3">
    <source>
        <dbReference type="ARBA" id="ARBA00022801"/>
    </source>
</evidence>
<dbReference type="NCBIfam" id="NF003588">
    <property type="entry name" value="PRK05254.1-1"/>
    <property type="match status" value="1"/>
</dbReference>
<dbReference type="EC" id="3.2.2.27" evidence="5 7"/>
<dbReference type="SUPFAM" id="SSF52141">
    <property type="entry name" value="Uracil-DNA glycosylase-like"/>
    <property type="match status" value="1"/>
</dbReference>
<feature type="signal peptide" evidence="9">
    <location>
        <begin position="1"/>
        <end position="20"/>
    </location>
</feature>
<evidence type="ECO:0000256" key="6">
    <source>
        <dbReference type="PROSITE-ProRule" id="PRU10072"/>
    </source>
</evidence>
<evidence type="ECO:0000256" key="9">
    <source>
        <dbReference type="SAM" id="SignalP"/>
    </source>
</evidence>
<evidence type="ECO:0000256" key="5">
    <source>
        <dbReference type="HAMAP-Rule" id="MF_03166"/>
    </source>
</evidence>
<feature type="region of interest" description="Disordered" evidence="8">
    <location>
        <begin position="49"/>
        <end position="117"/>
    </location>
</feature>
<comment type="catalytic activity">
    <reaction evidence="5 7">
        <text>Hydrolyzes single-stranded DNA or mismatched double-stranded DNA and polynucleotides, releasing free uracil.</text>
        <dbReference type="EC" id="3.2.2.27"/>
    </reaction>
</comment>
<evidence type="ECO:0000256" key="2">
    <source>
        <dbReference type="ARBA" id="ARBA00022763"/>
    </source>
</evidence>
<comment type="similarity">
    <text evidence="1 5 7">Belongs to the uracil-DNA glycosylase (UDG) superfamily. UNG family.</text>
</comment>
<sequence length="364" mass="39724">MARSLVLLWCSRVVLRHTGGQTVYTCRPSTLFRKRITTMPGQMKISSFFSSPLTTKSDNKVETKASSEEPVKKKAKVSEVTDEETLPSKQPSSPSTPSSSPSTLTTPSSLSEEEKGNLEKNKLKAKLKLLGTKTCGQIVNVGPTWFRALEAEFGKEYLVELSKFVAGERKKSAVYPPTEQVFTWTTACSIQSVKVVIIGQDPYHGPGQAHGLCFSVLPGIKPPPSLENMFKELTATVDGFKHPGHGNLTGWAAQGVLLLNACLTVRGGAANSHAGKGWEKLTDAVIHWLNSHSSGTVFLLWGAYAQKKGQFINKKKHHVLTSVHPSPLSAHRGFFGCNHFSRCNELLKADGKTPIDWTNLPSQV</sequence>
<dbReference type="CDD" id="cd10027">
    <property type="entry name" value="UDG-F1-like"/>
    <property type="match status" value="1"/>
</dbReference>
<dbReference type="RefSeq" id="XP_012937409.2">
    <property type="nucleotide sequence ID" value="XM_013081955.2"/>
</dbReference>
<feature type="active site" description="Proton acceptor" evidence="5 6">
    <location>
        <position position="201"/>
    </location>
</feature>
<dbReference type="Proteomes" id="UP000694888">
    <property type="component" value="Unplaced"/>
</dbReference>
<dbReference type="PANTHER" id="PTHR11264:SF0">
    <property type="entry name" value="URACIL-DNA GLYCOSYLASE"/>
    <property type="match status" value="1"/>
</dbReference>
<name>A0ABM0ZYX9_APLCA</name>
<organism evidence="11 12">
    <name type="scientific">Aplysia californica</name>
    <name type="common">California sea hare</name>
    <dbReference type="NCBI Taxonomy" id="6500"/>
    <lineage>
        <taxon>Eukaryota</taxon>
        <taxon>Metazoa</taxon>
        <taxon>Spiralia</taxon>
        <taxon>Lophotrochozoa</taxon>
        <taxon>Mollusca</taxon>
        <taxon>Gastropoda</taxon>
        <taxon>Heterobranchia</taxon>
        <taxon>Euthyneura</taxon>
        <taxon>Tectipleura</taxon>
        <taxon>Aplysiida</taxon>
        <taxon>Aplysioidea</taxon>
        <taxon>Aplysiidae</taxon>
        <taxon>Aplysia</taxon>
    </lineage>
</organism>
<dbReference type="NCBIfam" id="NF003589">
    <property type="entry name" value="PRK05254.1-2"/>
    <property type="match status" value="1"/>
</dbReference>
<dbReference type="InterPro" id="IPR002043">
    <property type="entry name" value="UDG_fam1"/>
</dbReference>
<dbReference type="InterPro" id="IPR018085">
    <property type="entry name" value="Ura-DNA_Glyclase_AS"/>
</dbReference>
<accession>A0ABM0ZYX9</accession>
<evidence type="ECO:0000256" key="8">
    <source>
        <dbReference type="SAM" id="MobiDB-lite"/>
    </source>
</evidence>
<keyword evidence="9" id="KW-0732">Signal</keyword>
<dbReference type="SMART" id="SM00987">
    <property type="entry name" value="UreE_C"/>
    <property type="match status" value="1"/>
</dbReference>
<comment type="function">
    <text evidence="5 7">Excises uracil residues from the DNA which can arise as a result of misincorporation of dUMP residues by DNA polymerase or due to deamination of cytosine.</text>
</comment>
<keyword evidence="5" id="KW-0496">Mitochondrion</keyword>
<keyword evidence="2 5" id="KW-0227">DNA damage</keyword>
<dbReference type="PANTHER" id="PTHR11264">
    <property type="entry name" value="URACIL-DNA GLYCOSYLASE"/>
    <property type="match status" value="1"/>
</dbReference>
<evidence type="ECO:0000313" key="11">
    <source>
        <dbReference type="Proteomes" id="UP000694888"/>
    </source>
</evidence>
<feature type="compositionally biased region" description="Basic and acidic residues" evidence="8">
    <location>
        <begin position="57"/>
        <end position="79"/>
    </location>
</feature>
<evidence type="ECO:0000256" key="1">
    <source>
        <dbReference type="ARBA" id="ARBA00008184"/>
    </source>
</evidence>
<comment type="subcellular location">
    <subcellularLocation>
        <location evidence="5">Mitochondrion</location>
    </subcellularLocation>
    <subcellularLocation>
        <location evidence="5">Nucleus</location>
    </subcellularLocation>
</comment>
<feature type="compositionally biased region" description="Low complexity" evidence="8">
    <location>
        <begin position="87"/>
        <end position="110"/>
    </location>
</feature>
<dbReference type="Pfam" id="PF03167">
    <property type="entry name" value="UDG"/>
    <property type="match status" value="1"/>
</dbReference>
<dbReference type="SMART" id="SM00986">
    <property type="entry name" value="UDG"/>
    <property type="match status" value="1"/>
</dbReference>
<dbReference type="PROSITE" id="PS00130">
    <property type="entry name" value="U_DNA_GLYCOSYLASE"/>
    <property type="match status" value="1"/>
</dbReference>
<keyword evidence="3 5" id="KW-0378">Hydrolase</keyword>
<keyword evidence="11" id="KW-1185">Reference proteome</keyword>
<dbReference type="NCBIfam" id="NF003591">
    <property type="entry name" value="PRK05254.1-4"/>
    <property type="match status" value="1"/>
</dbReference>
<proteinExistence type="inferred from homology"/>
<feature type="domain" description="Uracil-DNA glycosylase-like" evidence="10">
    <location>
        <begin position="186"/>
        <end position="347"/>
    </location>
</feature>
<gene>
    <name evidence="12" type="primary">LOC101852092</name>
</gene>
<feature type="chain" id="PRO_5045153117" description="Uracil-DNA glycosylase" evidence="9">
    <location>
        <begin position="21"/>
        <end position="364"/>
    </location>
</feature>
<dbReference type="GeneID" id="101852092"/>